<accession>A0A3M5U1D4</accession>
<organism evidence="1 2">
    <name type="scientific">Pseudomonas syringae pv. avii</name>
    <dbReference type="NCBI Taxonomy" id="663959"/>
    <lineage>
        <taxon>Bacteria</taxon>
        <taxon>Pseudomonadati</taxon>
        <taxon>Pseudomonadota</taxon>
        <taxon>Gammaproteobacteria</taxon>
        <taxon>Pseudomonadales</taxon>
        <taxon>Pseudomonadaceae</taxon>
        <taxon>Pseudomonas</taxon>
        <taxon>Pseudomonas syringae</taxon>
    </lineage>
</organism>
<dbReference type="Proteomes" id="UP000280395">
    <property type="component" value="Unassembled WGS sequence"/>
</dbReference>
<sequence>MFDALAAWVFHFREGDGLHFDLASAEINYTAITRHTCRLAFIVVKQRETLATCSYRTTVLLALRNTRRSM</sequence>
<comment type="caution">
    <text evidence="1">The sequence shown here is derived from an EMBL/GenBank/DDBJ whole genome shotgun (WGS) entry which is preliminary data.</text>
</comment>
<gene>
    <name evidence="1" type="ORF">ALP29_200190</name>
</gene>
<reference evidence="1 2" key="1">
    <citation type="submission" date="2018-08" db="EMBL/GenBank/DDBJ databases">
        <title>Recombination of ecologically and evolutionarily significant loci maintains genetic cohesion in the Pseudomonas syringae species complex.</title>
        <authorList>
            <person name="Dillon M."/>
            <person name="Thakur S."/>
            <person name="Almeida R.N.D."/>
            <person name="Weir B.S."/>
            <person name="Guttman D.S."/>
        </authorList>
    </citation>
    <scope>NUCLEOTIDE SEQUENCE [LARGE SCALE GENOMIC DNA]</scope>
    <source>
        <strain evidence="1 2">ICMP 14479</strain>
    </source>
</reference>
<evidence type="ECO:0000313" key="2">
    <source>
        <dbReference type="Proteomes" id="UP000280395"/>
    </source>
</evidence>
<proteinExistence type="predicted"/>
<evidence type="ECO:0000313" key="1">
    <source>
        <dbReference type="EMBL" id="RMU39423.1"/>
    </source>
</evidence>
<protein>
    <submittedName>
        <fullName evidence="1">Uncharacterized protein</fullName>
    </submittedName>
</protein>
<dbReference type="AlphaFoldDB" id="A0A3M5U1D4"/>
<dbReference type="EMBL" id="RBUA01001626">
    <property type="protein sequence ID" value="RMU39423.1"/>
    <property type="molecule type" value="Genomic_DNA"/>
</dbReference>
<name>A0A3M5U1D4_PSESX</name>